<evidence type="ECO:0000313" key="2">
    <source>
        <dbReference type="EMBL" id="AOO74578.1"/>
    </source>
</evidence>
<organism evidence="2 3">
    <name type="scientific">Ligilactobacillus salivarius</name>
    <dbReference type="NCBI Taxonomy" id="1624"/>
    <lineage>
        <taxon>Bacteria</taxon>
        <taxon>Bacillati</taxon>
        <taxon>Bacillota</taxon>
        <taxon>Bacilli</taxon>
        <taxon>Lactobacillales</taxon>
        <taxon>Lactobacillaceae</taxon>
        <taxon>Ligilactobacillus</taxon>
    </lineage>
</organism>
<geneLocation type="plasmid" evidence="3">
    <name>pls_2 sequence</name>
</geneLocation>
<evidence type="ECO:0000313" key="3">
    <source>
        <dbReference type="Proteomes" id="UP000094723"/>
    </source>
</evidence>
<dbReference type="AlphaFoldDB" id="A0A1D7TUD8"/>
<sequence>MQKQKIWKFIVKTSDKLWERWIGILNMVYFFMIGIQVFTIVYIPFPRKLEVVIIIGTIGFGILFSVLVYIALGQILKRSWINYSRVRIR</sequence>
<keyword evidence="1" id="KW-0472">Membrane</keyword>
<accession>A0A1D7TUD8</accession>
<reference evidence="2 3" key="1">
    <citation type="submission" date="2016-09" db="EMBL/GenBank/DDBJ databases">
        <title>Complete Genome Sequence of Lactobacillus salivarius Jin.</title>
        <authorList>
            <person name="Jin N."/>
            <person name="Li C."/>
            <person name="Wang M."/>
            <person name="Ren D."/>
            <person name="Di Y."/>
            <person name="Pan R."/>
            <person name="Du S."/>
            <person name="Lu H."/>
            <person name="Li X."/>
            <person name="Tian M."/>
        </authorList>
    </citation>
    <scope>NUCLEOTIDE SEQUENCE [LARGE SCALE GENOMIC DNA]</scope>
    <source>
        <strain evidence="2 3">CICC 23174</strain>
        <plasmid evidence="3">pls_2 sequence</plasmid>
    </source>
</reference>
<evidence type="ECO:0000256" key="1">
    <source>
        <dbReference type="SAM" id="Phobius"/>
    </source>
</evidence>
<dbReference type="EMBL" id="CP017109">
    <property type="protein sequence ID" value="AOO74578.1"/>
    <property type="molecule type" value="Genomic_DNA"/>
</dbReference>
<protein>
    <submittedName>
        <fullName evidence="2">Uncharacterized protein</fullName>
    </submittedName>
</protein>
<feature type="transmembrane region" description="Helical" evidence="1">
    <location>
        <begin position="21"/>
        <end position="45"/>
    </location>
</feature>
<dbReference type="Proteomes" id="UP000094723">
    <property type="component" value="Plasmid pLS_2"/>
</dbReference>
<gene>
    <name evidence="2" type="ORF">BHF65_09895</name>
</gene>
<proteinExistence type="predicted"/>
<keyword evidence="2" id="KW-0614">Plasmid</keyword>
<keyword evidence="1" id="KW-0812">Transmembrane</keyword>
<keyword evidence="1" id="KW-1133">Transmembrane helix</keyword>
<name>A0A1D7TUD8_9LACO</name>
<feature type="transmembrane region" description="Helical" evidence="1">
    <location>
        <begin position="51"/>
        <end position="72"/>
    </location>
</feature>